<sequence length="73" mass="8196">MTKIYNGTDRTFTVVTDGNPNLVIGPKCFGEVELPEGAVFNAPDGSFYVEEEGRFYVSHQDYPKDELVIYEEG</sequence>
<organism evidence="1 2">
    <name type="scientific">Desulfosporosinus metallidurans</name>
    <dbReference type="NCBI Taxonomy" id="1888891"/>
    <lineage>
        <taxon>Bacteria</taxon>
        <taxon>Bacillati</taxon>
        <taxon>Bacillota</taxon>
        <taxon>Clostridia</taxon>
        <taxon>Eubacteriales</taxon>
        <taxon>Desulfitobacteriaceae</taxon>
        <taxon>Desulfosporosinus</taxon>
    </lineage>
</organism>
<dbReference type="RefSeq" id="WP_075366328.1">
    <property type="nucleotide sequence ID" value="NZ_MLBF01000040.1"/>
</dbReference>
<dbReference type="EMBL" id="MLBF01000040">
    <property type="protein sequence ID" value="OLN28670.1"/>
    <property type="molecule type" value="Genomic_DNA"/>
</dbReference>
<gene>
    <name evidence="1" type="ORF">DSOL_3905</name>
</gene>
<keyword evidence="2" id="KW-1185">Reference proteome</keyword>
<accession>A0A1Q8QMW5</accession>
<proteinExistence type="predicted"/>
<dbReference type="STRING" id="1888891.DSOL_3905"/>
<protein>
    <submittedName>
        <fullName evidence="1">Uncharacterized protein</fullName>
    </submittedName>
</protein>
<dbReference type="Proteomes" id="UP000186102">
    <property type="component" value="Unassembled WGS sequence"/>
</dbReference>
<reference evidence="1 2" key="1">
    <citation type="submission" date="2016-09" db="EMBL/GenBank/DDBJ databases">
        <title>Complete genome of Desulfosporosinus sp. OL.</title>
        <authorList>
            <person name="Mardanov A."/>
            <person name="Beletsky A."/>
            <person name="Panova A."/>
            <person name="Karnachuk O."/>
            <person name="Ravin N."/>
        </authorList>
    </citation>
    <scope>NUCLEOTIDE SEQUENCE [LARGE SCALE GENOMIC DNA]</scope>
    <source>
        <strain evidence="1 2">OL</strain>
    </source>
</reference>
<comment type="caution">
    <text evidence="1">The sequence shown here is derived from an EMBL/GenBank/DDBJ whole genome shotgun (WGS) entry which is preliminary data.</text>
</comment>
<name>A0A1Q8QMW5_9FIRM</name>
<evidence type="ECO:0000313" key="2">
    <source>
        <dbReference type="Proteomes" id="UP000186102"/>
    </source>
</evidence>
<evidence type="ECO:0000313" key="1">
    <source>
        <dbReference type="EMBL" id="OLN28670.1"/>
    </source>
</evidence>
<dbReference type="AlphaFoldDB" id="A0A1Q8QMW5"/>